<evidence type="ECO:0000256" key="1">
    <source>
        <dbReference type="SAM" id="SignalP"/>
    </source>
</evidence>
<dbReference type="EMBL" id="JBHUCM010000104">
    <property type="protein sequence ID" value="MFD1548071.1"/>
    <property type="molecule type" value="Genomic_DNA"/>
</dbReference>
<sequence>MKALIGTLLLAATTATPLSAAQADAGPAGNVVTLITGDRVMVAGKGYHVTPGDSREVTFTGQVRGGHLYVIPSDAKPLIAKGLLDRRL</sequence>
<organism evidence="2 3">
    <name type="scientific">Nonomuraea guangzhouensis</name>
    <dbReference type="NCBI Taxonomy" id="1291555"/>
    <lineage>
        <taxon>Bacteria</taxon>
        <taxon>Bacillati</taxon>
        <taxon>Actinomycetota</taxon>
        <taxon>Actinomycetes</taxon>
        <taxon>Streptosporangiales</taxon>
        <taxon>Streptosporangiaceae</taxon>
        <taxon>Nonomuraea</taxon>
    </lineage>
</organism>
<feature type="signal peptide" evidence="1">
    <location>
        <begin position="1"/>
        <end position="20"/>
    </location>
</feature>
<protein>
    <recommendedName>
        <fullName evidence="4">DUF5666 domain-containing protein</fullName>
    </recommendedName>
</protein>
<accession>A0ABW4H0B2</accession>
<gene>
    <name evidence="2" type="ORF">ACFSJ0_64375</name>
</gene>
<keyword evidence="1" id="KW-0732">Signal</keyword>
<feature type="chain" id="PRO_5046047369" description="DUF5666 domain-containing protein" evidence="1">
    <location>
        <begin position="21"/>
        <end position="88"/>
    </location>
</feature>
<keyword evidence="3" id="KW-1185">Reference proteome</keyword>
<reference evidence="3" key="1">
    <citation type="journal article" date="2019" name="Int. J. Syst. Evol. Microbiol.">
        <title>The Global Catalogue of Microorganisms (GCM) 10K type strain sequencing project: providing services to taxonomists for standard genome sequencing and annotation.</title>
        <authorList>
            <consortium name="The Broad Institute Genomics Platform"/>
            <consortium name="The Broad Institute Genome Sequencing Center for Infectious Disease"/>
            <person name="Wu L."/>
            <person name="Ma J."/>
        </authorList>
    </citation>
    <scope>NUCLEOTIDE SEQUENCE [LARGE SCALE GENOMIC DNA]</scope>
    <source>
        <strain evidence="3">CGMCC 1.15399</strain>
    </source>
</reference>
<evidence type="ECO:0000313" key="3">
    <source>
        <dbReference type="Proteomes" id="UP001597097"/>
    </source>
</evidence>
<dbReference type="Proteomes" id="UP001597097">
    <property type="component" value="Unassembled WGS sequence"/>
</dbReference>
<dbReference type="RefSeq" id="WP_378625956.1">
    <property type="nucleotide sequence ID" value="NZ_JBHUCM010000104.1"/>
</dbReference>
<proteinExistence type="predicted"/>
<evidence type="ECO:0000313" key="2">
    <source>
        <dbReference type="EMBL" id="MFD1548071.1"/>
    </source>
</evidence>
<evidence type="ECO:0008006" key="4">
    <source>
        <dbReference type="Google" id="ProtNLM"/>
    </source>
</evidence>
<feature type="non-terminal residue" evidence="2">
    <location>
        <position position="88"/>
    </location>
</feature>
<name>A0ABW4H0B2_9ACTN</name>
<comment type="caution">
    <text evidence="2">The sequence shown here is derived from an EMBL/GenBank/DDBJ whole genome shotgun (WGS) entry which is preliminary data.</text>
</comment>